<evidence type="ECO:0000256" key="3">
    <source>
        <dbReference type="ARBA" id="ARBA00012438"/>
    </source>
</evidence>
<dbReference type="InterPro" id="IPR036097">
    <property type="entry name" value="HisK_dim/P_sf"/>
</dbReference>
<organism evidence="14 15">
    <name type="scientific">Marinitoga piezophila (strain DSM 14283 / JCM 11233 / KA3)</name>
    <dbReference type="NCBI Taxonomy" id="443254"/>
    <lineage>
        <taxon>Bacteria</taxon>
        <taxon>Thermotogati</taxon>
        <taxon>Thermotogota</taxon>
        <taxon>Thermotogae</taxon>
        <taxon>Petrotogales</taxon>
        <taxon>Petrotogaceae</taxon>
        <taxon>Marinitoga</taxon>
    </lineage>
</organism>
<protein>
    <recommendedName>
        <fullName evidence="3">histidine kinase</fullName>
        <ecNumber evidence="3">2.7.13.3</ecNumber>
    </recommendedName>
</protein>
<dbReference type="InterPro" id="IPR036890">
    <property type="entry name" value="HATPase_C_sf"/>
</dbReference>
<dbReference type="Proteomes" id="UP000007161">
    <property type="component" value="Chromosome"/>
</dbReference>
<dbReference type="SMART" id="SM00387">
    <property type="entry name" value="HATPase_c"/>
    <property type="match status" value="1"/>
</dbReference>
<dbReference type="Pfam" id="PF00672">
    <property type="entry name" value="HAMP"/>
    <property type="match status" value="1"/>
</dbReference>
<dbReference type="Gene3D" id="1.10.287.130">
    <property type="match status" value="1"/>
</dbReference>
<evidence type="ECO:0000313" key="14">
    <source>
        <dbReference type="EMBL" id="AEX85943.1"/>
    </source>
</evidence>
<feature type="transmembrane region" description="Helical" evidence="11">
    <location>
        <begin position="162"/>
        <end position="182"/>
    </location>
</feature>
<dbReference type="EC" id="2.7.13.3" evidence="3"/>
<keyword evidence="9" id="KW-0902">Two-component regulatory system</keyword>
<proteinExistence type="predicted"/>
<feature type="domain" description="HAMP" evidence="13">
    <location>
        <begin position="183"/>
        <end position="235"/>
    </location>
</feature>
<keyword evidence="15" id="KW-1185">Reference proteome</keyword>
<comment type="subcellular location">
    <subcellularLocation>
        <location evidence="2">Membrane</location>
        <topology evidence="2">Multi-pass membrane protein</topology>
    </subcellularLocation>
</comment>
<reference evidence="14 15" key="1">
    <citation type="journal article" date="2012" name="J. Bacteriol.">
        <title>Complete Genome Sequence of the Thermophilic, Piezophilic, Heterotrophic Bacterium Marinitoga piezophila KA3.</title>
        <authorList>
            <person name="Lucas S."/>
            <person name="Han J."/>
            <person name="Lapidus A."/>
            <person name="Cheng J.F."/>
            <person name="Goodwin L.A."/>
            <person name="Pitluck S."/>
            <person name="Peters L."/>
            <person name="Mikhailova N."/>
            <person name="Teshima H."/>
            <person name="Detter J.C."/>
            <person name="Han C."/>
            <person name="Tapia R."/>
            <person name="Land M."/>
            <person name="Hauser L."/>
            <person name="Kyrpides N.C."/>
            <person name="Ivanova N."/>
            <person name="Pagani I."/>
            <person name="Vannier P."/>
            <person name="Oger P."/>
            <person name="Bartlett D.H."/>
            <person name="Noll K.M."/>
            <person name="Woyke T."/>
            <person name="Jebbar M."/>
        </authorList>
    </citation>
    <scope>NUCLEOTIDE SEQUENCE [LARGE SCALE GENOMIC DNA]</scope>
    <source>
        <strain evidence="15">DSM 14283 / JCM 11233 / KA3</strain>
    </source>
</reference>
<dbReference type="InterPro" id="IPR003661">
    <property type="entry name" value="HisK_dim/P_dom"/>
</dbReference>
<comment type="catalytic activity">
    <reaction evidence="1">
        <text>ATP + protein L-histidine = ADP + protein N-phospho-L-histidine.</text>
        <dbReference type="EC" id="2.7.13.3"/>
    </reaction>
</comment>
<keyword evidence="5" id="KW-0808">Transferase</keyword>
<dbReference type="InterPro" id="IPR004358">
    <property type="entry name" value="Sig_transdc_His_kin-like_C"/>
</dbReference>
<dbReference type="eggNOG" id="COG2205">
    <property type="taxonomic scope" value="Bacteria"/>
</dbReference>
<feature type="domain" description="Histidine kinase" evidence="12">
    <location>
        <begin position="243"/>
        <end position="445"/>
    </location>
</feature>
<evidence type="ECO:0000256" key="5">
    <source>
        <dbReference type="ARBA" id="ARBA00022679"/>
    </source>
</evidence>
<dbReference type="KEGG" id="mpz:Marpi_1553"/>
<dbReference type="SMART" id="SM00388">
    <property type="entry name" value="HisKA"/>
    <property type="match status" value="1"/>
</dbReference>
<evidence type="ECO:0000256" key="10">
    <source>
        <dbReference type="ARBA" id="ARBA00023136"/>
    </source>
</evidence>
<evidence type="ECO:0000256" key="8">
    <source>
        <dbReference type="ARBA" id="ARBA00022989"/>
    </source>
</evidence>
<evidence type="ECO:0000256" key="9">
    <source>
        <dbReference type="ARBA" id="ARBA00023012"/>
    </source>
</evidence>
<evidence type="ECO:0000256" key="4">
    <source>
        <dbReference type="ARBA" id="ARBA00022553"/>
    </source>
</evidence>
<dbReference type="CDD" id="cd00075">
    <property type="entry name" value="HATPase"/>
    <property type="match status" value="1"/>
</dbReference>
<dbReference type="GO" id="GO:0016020">
    <property type="term" value="C:membrane"/>
    <property type="evidence" value="ECO:0007669"/>
    <property type="project" value="UniProtKB-SubCell"/>
</dbReference>
<evidence type="ECO:0000256" key="2">
    <source>
        <dbReference type="ARBA" id="ARBA00004141"/>
    </source>
</evidence>
<name>H2J4K1_MARPK</name>
<dbReference type="InterPro" id="IPR003660">
    <property type="entry name" value="HAMP_dom"/>
</dbReference>
<dbReference type="Pfam" id="PF00512">
    <property type="entry name" value="HisKA"/>
    <property type="match status" value="1"/>
</dbReference>
<evidence type="ECO:0000313" key="15">
    <source>
        <dbReference type="Proteomes" id="UP000007161"/>
    </source>
</evidence>
<dbReference type="PANTHER" id="PTHR45528:SF12">
    <property type="entry name" value="SENSOR HISTIDINE KINASE ARSS"/>
    <property type="match status" value="1"/>
</dbReference>
<keyword evidence="7 14" id="KW-0418">Kinase</keyword>
<dbReference type="Gene3D" id="6.10.340.10">
    <property type="match status" value="1"/>
</dbReference>
<dbReference type="InterPro" id="IPR003594">
    <property type="entry name" value="HATPase_dom"/>
</dbReference>
<dbReference type="PROSITE" id="PS50109">
    <property type="entry name" value="HIS_KIN"/>
    <property type="match status" value="1"/>
</dbReference>
<dbReference type="InterPro" id="IPR050398">
    <property type="entry name" value="HssS/ArlS-like"/>
</dbReference>
<dbReference type="GO" id="GO:0000155">
    <property type="term" value="F:phosphorelay sensor kinase activity"/>
    <property type="evidence" value="ECO:0007669"/>
    <property type="project" value="InterPro"/>
</dbReference>
<evidence type="ECO:0000259" key="13">
    <source>
        <dbReference type="PROSITE" id="PS50885"/>
    </source>
</evidence>
<evidence type="ECO:0000259" key="12">
    <source>
        <dbReference type="PROSITE" id="PS50109"/>
    </source>
</evidence>
<dbReference type="InterPro" id="IPR005467">
    <property type="entry name" value="His_kinase_dom"/>
</dbReference>
<evidence type="ECO:0000256" key="7">
    <source>
        <dbReference type="ARBA" id="ARBA00022777"/>
    </source>
</evidence>
<dbReference type="PRINTS" id="PR00344">
    <property type="entry name" value="BCTRLSENSOR"/>
</dbReference>
<dbReference type="SUPFAM" id="SSF47384">
    <property type="entry name" value="Homodimeric domain of signal transducing histidine kinase"/>
    <property type="match status" value="1"/>
</dbReference>
<reference evidence="15" key="2">
    <citation type="submission" date="2012-01" db="EMBL/GenBank/DDBJ databases">
        <title>Complete sequence of chromosome of Marinitoga piezophila KA3.</title>
        <authorList>
            <person name="Lucas S."/>
            <person name="Han J."/>
            <person name="Lapidus A."/>
            <person name="Cheng J.-F."/>
            <person name="Goodwin L."/>
            <person name="Pitluck S."/>
            <person name="Peters L."/>
            <person name="Mikhailova N."/>
            <person name="Teshima H."/>
            <person name="Detter J.C."/>
            <person name="Han C."/>
            <person name="Tapia R."/>
            <person name="Land M."/>
            <person name="Hauser L."/>
            <person name="Kyrpides N."/>
            <person name="Ivanova N."/>
            <person name="Pagani I."/>
            <person name="Jebbar M."/>
            <person name="Vannier P."/>
            <person name="Oger P."/>
            <person name="Cario A."/>
            <person name="Bartlett D."/>
            <person name="Noll K.M."/>
            <person name="Woyke T."/>
        </authorList>
    </citation>
    <scope>NUCLEOTIDE SEQUENCE [LARGE SCALE GENOMIC DNA]</scope>
    <source>
        <strain evidence="15">DSM 14283 / JCM 11233 / KA3</strain>
    </source>
</reference>
<keyword evidence="8 11" id="KW-1133">Transmembrane helix</keyword>
<dbReference type="Gene3D" id="3.30.565.10">
    <property type="entry name" value="Histidine kinase-like ATPase, C-terminal domain"/>
    <property type="match status" value="1"/>
</dbReference>
<dbReference type="Pfam" id="PF02518">
    <property type="entry name" value="HATPase_c"/>
    <property type="match status" value="1"/>
</dbReference>
<keyword evidence="10 11" id="KW-0472">Membrane</keyword>
<feature type="transmembrane region" description="Helical" evidence="11">
    <location>
        <begin position="20"/>
        <end position="42"/>
    </location>
</feature>
<evidence type="ECO:0000256" key="1">
    <source>
        <dbReference type="ARBA" id="ARBA00000085"/>
    </source>
</evidence>
<dbReference type="PROSITE" id="PS50885">
    <property type="entry name" value="HAMP"/>
    <property type="match status" value="1"/>
</dbReference>
<dbReference type="HOGENOM" id="CLU_000445_89_6_0"/>
<keyword evidence="4" id="KW-0597">Phosphoprotein</keyword>
<dbReference type="FunFam" id="1.10.287.130:FF:000001">
    <property type="entry name" value="Two-component sensor histidine kinase"/>
    <property type="match status" value="1"/>
</dbReference>
<dbReference type="AlphaFoldDB" id="H2J4K1"/>
<dbReference type="CDD" id="cd00082">
    <property type="entry name" value="HisKA"/>
    <property type="match status" value="1"/>
</dbReference>
<keyword evidence="6 11" id="KW-0812">Transmembrane</keyword>
<dbReference type="SUPFAM" id="SSF55874">
    <property type="entry name" value="ATPase domain of HSP90 chaperone/DNA topoisomerase II/histidine kinase"/>
    <property type="match status" value="1"/>
</dbReference>
<accession>H2J4K1</accession>
<evidence type="ECO:0000256" key="11">
    <source>
        <dbReference type="SAM" id="Phobius"/>
    </source>
</evidence>
<sequence length="445" mass="51689">MLVTYLKRIDNKKSVVWSLTFIYTGIMIVVLLAIIFSLRYFVEKSSVKTYAIYLKQQVERFSDTPQHFMGRMMSRPSLLKDAERLKASLLANKVVILDGIIVNDPYGIVDEKLFNMKEKYAVYEKDDIYYIFIKTKIFDNSDLIIGGPSLEYTALLKTFNSMALNLSFLSILISLLVSYYFAKRSLKPLLIISEEIAEINVENLNKRMPEQNYYEFDKLTQNINLMLEKIDEGYKLQKQFVSDVSHELRTPLTSIIGYIKLIERWGKEDKQIFEESLENIKNSAEYLKDMVENLLLLTKNEEDIVFEELNVKDVVEKIINIYKNEDINIHYELKDLYVKTNSNYLGIIIKVILENAIKYTKQNNKNNVYIKMYNSTIEIIDEGPGIPEDEINKIFERFYKSEKSRTGKGFGLGLSIAKKLSEKLGLKIEVNSILGKGSSFKIKFS</sequence>
<evidence type="ECO:0000256" key="6">
    <source>
        <dbReference type="ARBA" id="ARBA00022692"/>
    </source>
</evidence>
<dbReference type="STRING" id="443254.Marpi_1553"/>
<gene>
    <name evidence="14" type="ordered locus">Marpi_1553</name>
</gene>
<dbReference type="EMBL" id="CP003257">
    <property type="protein sequence ID" value="AEX85943.1"/>
    <property type="molecule type" value="Genomic_DNA"/>
</dbReference>
<dbReference type="PANTHER" id="PTHR45528">
    <property type="entry name" value="SENSOR HISTIDINE KINASE CPXA"/>
    <property type="match status" value="1"/>
</dbReference>